<dbReference type="GeneID" id="6348435"/>
<evidence type="ECO:0000313" key="2">
    <source>
        <dbReference type="Proteomes" id="UP000245464"/>
    </source>
</evidence>
<dbReference type="AlphaFoldDB" id="A0A2W1DCA3"/>
<sequence length="155" mass="17077">MTHYKAGSGVDAAFKYFVEEYYKTSEDKAAADTFTNFWTTDGTLRIAGNSYQGYTKMLAVKQNLLPKDGNKAWWHLINGTSVRDETADNKTIVADIVIQTTYTPGNCSQAYGQAAFTVLKDTSGKARLKAHSQSLYLYDLVVSTTASPTDIECTT</sequence>
<protein>
    <submittedName>
        <fullName evidence="1">Uncharacterized protein</fullName>
    </submittedName>
</protein>
<evidence type="ECO:0000313" key="1">
    <source>
        <dbReference type="EMBL" id="KAF7572533.1"/>
    </source>
</evidence>
<dbReference type="KEGG" id="ptrr:6348435"/>
<dbReference type="OMA" id="KAWWHLI"/>
<reference evidence="1" key="1">
    <citation type="journal article" date="2018" name="BMC Genomics">
        <title>Comparative genomics of the wheat fungal pathogen Pyrenophora tritici-repentis reveals chromosomal variations and genome plasticity.</title>
        <authorList>
            <person name="Moolhuijzen P."/>
            <person name="See P.T."/>
            <person name="Hane J.K."/>
            <person name="Shi G."/>
            <person name="Liu Z."/>
            <person name="Oliver R.P."/>
            <person name="Moffat C.S."/>
        </authorList>
    </citation>
    <scope>NUCLEOTIDE SEQUENCE [LARGE SCALE GENOMIC DNA]</scope>
    <source>
        <strain evidence="1">M4</strain>
    </source>
</reference>
<accession>A0A2W1DCA3</accession>
<gene>
    <name evidence="1" type="ORF">PtrM4_074380</name>
</gene>
<comment type="caution">
    <text evidence="1">The sequence shown here is derived from an EMBL/GenBank/DDBJ whole genome shotgun (WGS) entry which is preliminary data.</text>
</comment>
<organism evidence="1 2">
    <name type="scientific">Pyrenophora tritici-repentis</name>
    <dbReference type="NCBI Taxonomy" id="45151"/>
    <lineage>
        <taxon>Eukaryota</taxon>
        <taxon>Fungi</taxon>
        <taxon>Dikarya</taxon>
        <taxon>Ascomycota</taxon>
        <taxon>Pezizomycotina</taxon>
        <taxon>Dothideomycetes</taxon>
        <taxon>Pleosporomycetidae</taxon>
        <taxon>Pleosporales</taxon>
        <taxon>Pleosporineae</taxon>
        <taxon>Pleosporaceae</taxon>
        <taxon>Pyrenophora</taxon>
    </lineage>
</organism>
<dbReference type="EMBL" id="NQIK02000003">
    <property type="protein sequence ID" value="KAF7572533.1"/>
    <property type="molecule type" value="Genomic_DNA"/>
</dbReference>
<name>A0A2W1DCA3_9PLEO</name>
<dbReference type="Proteomes" id="UP000245464">
    <property type="component" value="Chromosome 3"/>
</dbReference>
<dbReference type="RefSeq" id="XP_001940463.1">
    <property type="nucleotide sequence ID" value="XM_001940428.2"/>
</dbReference>
<proteinExistence type="predicted"/>